<evidence type="ECO:0000256" key="1">
    <source>
        <dbReference type="ARBA" id="ARBA00004123"/>
    </source>
</evidence>
<keyword evidence="2" id="KW-0479">Metal-binding</keyword>
<name>F4PDK3_BATDJ</name>
<dbReference type="Pfam" id="PF00172">
    <property type="entry name" value="Zn_clus"/>
    <property type="match status" value="1"/>
</dbReference>
<evidence type="ECO:0000256" key="2">
    <source>
        <dbReference type="ARBA" id="ARBA00022723"/>
    </source>
</evidence>
<feature type="region of interest" description="Disordered" evidence="6">
    <location>
        <begin position="491"/>
        <end position="511"/>
    </location>
</feature>
<dbReference type="PANTHER" id="PTHR47338:SF5">
    <property type="entry name" value="ZN(II)2CYS6 TRANSCRIPTION FACTOR (EUROFUNG)"/>
    <property type="match status" value="1"/>
</dbReference>
<evidence type="ECO:0000259" key="7">
    <source>
        <dbReference type="PROSITE" id="PS50048"/>
    </source>
</evidence>
<dbReference type="AlphaFoldDB" id="F4PDK3"/>
<dbReference type="PROSITE" id="PS50048">
    <property type="entry name" value="ZN2_CY6_FUNGAL_2"/>
    <property type="match status" value="1"/>
</dbReference>
<protein>
    <recommendedName>
        <fullName evidence="7">Zn(2)-C6 fungal-type domain-containing protein</fullName>
    </recommendedName>
</protein>
<proteinExistence type="predicted"/>
<dbReference type="GO" id="GO:0008270">
    <property type="term" value="F:zinc ion binding"/>
    <property type="evidence" value="ECO:0007669"/>
    <property type="project" value="InterPro"/>
</dbReference>
<evidence type="ECO:0000256" key="4">
    <source>
        <dbReference type="ARBA" id="ARBA00023163"/>
    </source>
</evidence>
<dbReference type="OrthoDB" id="2105194at2759"/>
<dbReference type="PANTHER" id="PTHR47338">
    <property type="entry name" value="ZN(II)2CYS6 TRANSCRIPTION FACTOR (EUROFUNG)-RELATED"/>
    <property type="match status" value="1"/>
</dbReference>
<dbReference type="InterPro" id="IPR050815">
    <property type="entry name" value="TF_fung"/>
</dbReference>
<gene>
    <name evidence="8" type="ORF">BATDEDRAFT_28286</name>
</gene>
<comment type="subcellular location">
    <subcellularLocation>
        <location evidence="1">Nucleus</location>
    </subcellularLocation>
</comment>
<dbReference type="InParanoid" id="F4PDK3"/>
<dbReference type="CDD" id="cd00067">
    <property type="entry name" value="GAL4"/>
    <property type="match status" value="1"/>
</dbReference>
<keyword evidence="3" id="KW-0805">Transcription regulation</keyword>
<evidence type="ECO:0000313" key="9">
    <source>
        <dbReference type="Proteomes" id="UP000007241"/>
    </source>
</evidence>
<dbReference type="InterPro" id="IPR036864">
    <property type="entry name" value="Zn2-C6_fun-type_DNA-bd_sf"/>
</dbReference>
<dbReference type="RefSeq" id="XP_006682612.1">
    <property type="nucleotide sequence ID" value="XM_006682549.1"/>
</dbReference>
<organism evidence="8 9">
    <name type="scientific">Batrachochytrium dendrobatidis (strain JAM81 / FGSC 10211)</name>
    <name type="common">Frog chytrid fungus</name>
    <dbReference type="NCBI Taxonomy" id="684364"/>
    <lineage>
        <taxon>Eukaryota</taxon>
        <taxon>Fungi</taxon>
        <taxon>Fungi incertae sedis</taxon>
        <taxon>Chytridiomycota</taxon>
        <taxon>Chytridiomycota incertae sedis</taxon>
        <taxon>Chytridiomycetes</taxon>
        <taxon>Rhizophydiales</taxon>
        <taxon>Rhizophydiales incertae sedis</taxon>
        <taxon>Batrachochytrium</taxon>
    </lineage>
</organism>
<evidence type="ECO:0000256" key="5">
    <source>
        <dbReference type="ARBA" id="ARBA00023242"/>
    </source>
</evidence>
<evidence type="ECO:0000313" key="8">
    <source>
        <dbReference type="EMBL" id="EGF76693.1"/>
    </source>
</evidence>
<dbReference type="Gene3D" id="4.10.240.10">
    <property type="entry name" value="Zn(2)-C6 fungal-type DNA-binding domain"/>
    <property type="match status" value="1"/>
</dbReference>
<dbReference type="Proteomes" id="UP000007241">
    <property type="component" value="Unassembled WGS sequence"/>
</dbReference>
<evidence type="ECO:0000256" key="6">
    <source>
        <dbReference type="SAM" id="MobiDB-lite"/>
    </source>
</evidence>
<keyword evidence="4" id="KW-0804">Transcription</keyword>
<dbReference type="CDD" id="cd12148">
    <property type="entry name" value="fungal_TF_MHR"/>
    <property type="match status" value="1"/>
</dbReference>
<feature type="domain" description="Zn(2)-C6 fungal-type" evidence="7">
    <location>
        <begin position="27"/>
        <end position="64"/>
    </location>
</feature>
<keyword evidence="9" id="KW-1185">Reference proteome</keyword>
<dbReference type="GO" id="GO:0005634">
    <property type="term" value="C:nucleus"/>
    <property type="evidence" value="ECO:0007669"/>
    <property type="project" value="UniProtKB-SubCell"/>
</dbReference>
<keyword evidence="5" id="KW-0539">Nucleus</keyword>
<dbReference type="SMART" id="SM00066">
    <property type="entry name" value="GAL4"/>
    <property type="match status" value="1"/>
</dbReference>
<dbReference type="GO" id="GO:0000981">
    <property type="term" value="F:DNA-binding transcription factor activity, RNA polymerase II-specific"/>
    <property type="evidence" value="ECO:0007669"/>
    <property type="project" value="InterPro"/>
</dbReference>
<sequence length="1002" mass="111263">MALVLRSQSNDIKLDEFDTGKTKGSRACDGCRVRKRKCDGLQPYCTNCLKSITRDEDGNPICTYKIEAKKRGPRPGYKDRMLQRLERLESILNPLVDSPLTQGSPKLVSDSVVVDAVEQTNLNPPAIKSRKKPIQQRVLDLYEVMDTTNLLTTDSSPSEESIRLQNMHSIDISSGQSTLPSPKTGLNTGLVSLQSFPVTDSALMNQSRIPTSFLTLPLQSVVLSHSTTPADSTPNTLLNAKVSTCSIPTTASSTFNKIGYDSGVMNELEDILGFGGLRPPQKNQQKSIILLGEGNDSMLQPAALQWATNDSTLGLNHQAMMQLQVPPGVIELDNFYLNNSNLYSSLAYPSILDPFPCVFNGTFGPELPFNNFPFLDTSVQQQNSILELETHLLMLGLHYNLVVPLSKSQSAIITLPQSSMVRLPNTLRDSLIATGVFYSSHPELFTTLLGPQQKITLDPQNKSEIRIRIARMYIIRSRKALNAAISPAGSTHLDGVDPTKNPTSEDGTPVEPLDDCDAVRTMLILATISFGLGDGGDSMQLVADAYRLAQKAKIYEASLLHNESVKRKHPLTVDSLVISVPRMVTTKPTIQKLLPADKFDRRVLWGSCLILDTYCAMASGYQSGIDEGDYPGLVAAFGYADLLPYLKVPDNTRQTFSQLGKLAENTIWEGTPLAVMFDDVTEMSRTSMLINSVTGEFESLIHLTFIMRRIMRYVRSHMTCPAVEFCHPSTNPISKPMETPSVSSKLDTGDIAALHNSLLEWYNEFPDRFRAFPSLESFARGVHPSVLDHYHDWTYNIYIVECLMTFLSAFSYLHLPLLTGPDSHVKLYRLSLSTPPKTTSTTLYSDTNESKAQQLWSSQQVLLACFRALTYMIRRLYTPTTPSQSPFCNRNYDTERLRFCQQQMIPEDTPSPALCWTIHSLNIYIISSAGLMAARSCVNGTDTPSTHLESIIRLMNALVLPSLERISKVWPMAQLYQFKLGTLLKGGAAEDWAEEAISYIQL</sequence>
<dbReference type="HOGENOM" id="CLU_299344_0_0_1"/>
<reference evidence="8 9" key="1">
    <citation type="submission" date="2009-12" db="EMBL/GenBank/DDBJ databases">
        <title>The draft genome of Batrachochytrium dendrobatidis.</title>
        <authorList>
            <consortium name="US DOE Joint Genome Institute (JGI-PGF)"/>
            <person name="Kuo A."/>
            <person name="Salamov A."/>
            <person name="Schmutz J."/>
            <person name="Lucas S."/>
            <person name="Pitluck S."/>
            <person name="Rosenblum E."/>
            <person name="Stajich J."/>
            <person name="Eisen M."/>
            <person name="Grigoriev I.V."/>
        </authorList>
    </citation>
    <scope>NUCLEOTIDE SEQUENCE [LARGE SCALE GENOMIC DNA]</scope>
    <source>
        <strain evidence="9">JAM81 / FGSC 10211</strain>
    </source>
</reference>
<dbReference type="GeneID" id="18239568"/>
<dbReference type="SUPFAM" id="SSF57701">
    <property type="entry name" value="Zn2/Cys6 DNA-binding domain"/>
    <property type="match status" value="1"/>
</dbReference>
<dbReference type="EMBL" id="GL882895">
    <property type="protein sequence ID" value="EGF76693.1"/>
    <property type="molecule type" value="Genomic_DNA"/>
</dbReference>
<dbReference type="STRING" id="684364.F4PDK3"/>
<accession>F4PDK3</accession>
<dbReference type="InterPro" id="IPR001138">
    <property type="entry name" value="Zn2Cys6_DnaBD"/>
</dbReference>
<evidence type="ECO:0000256" key="3">
    <source>
        <dbReference type="ARBA" id="ARBA00023015"/>
    </source>
</evidence>